<feature type="domain" description="Malonyl-CoA:ACP transacylase (MAT)" evidence="4">
    <location>
        <begin position="3"/>
        <end position="155"/>
    </location>
</feature>
<dbReference type="Gene3D" id="3.40.366.10">
    <property type="entry name" value="Malonyl-Coenzyme A Acyl Carrier Protein, domain 2"/>
    <property type="match status" value="1"/>
</dbReference>
<dbReference type="PANTHER" id="PTHR43775">
    <property type="entry name" value="FATTY ACID SYNTHASE"/>
    <property type="match status" value="1"/>
</dbReference>
<dbReference type="EMBL" id="NSDM01000029">
    <property type="protein sequence ID" value="MDQ2589083.1"/>
    <property type="molecule type" value="Genomic_DNA"/>
</dbReference>
<accession>A0ABU0XBG7</accession>
<evidence type="ECO:0000256" key="2">
    <source>
        <dbReference type="ARBA" id="ARBA00022553"/>
    </source>
</evidence>
<gene>
    <name evidence="5" type="ORF">CKY47_35130</name>
</gene>
<evidence type="ECO:0000313" key="6">
    <source>
        <dbReference type="Proteomes" id="UP001225605"/>
    </source>
</evidence>
<dbReference type="InterPro" id="IPR016035">
    <property type="entry name" value="Acyl_Trfase/lysoPLipase"/>
</dbReference>
<dbReference type="InterPro" id="IPR050091">
    <property type="entry name" value="PKS_NRPS_Biosynth_Enz"/>
</dbReference>
<dbReference type="Proteomes" id="UP001225605">
    <property type="component" value="Unassembled WGS sequence"/>
</dbReference>
<keyword evidence="1" id="KW-0596">Phosphopantetheine</keyword>
<evidence type="ECO:0000259" key="4">
    <source>
        <dbReference type="SMART" id="SM00827"/>
    </source>
</evidence>
<dbReference type="SMART" id="SM00827">
    <property type="entry name" value="PKS_AT"/>
    <property type="match status" value="1"/>
</dbReference>
<dbReference type="InterPro" id="IPR001227">
    <property type="entry name" value="Ac_transferase_dom_sf"/>
</dbReference>
<dbReference type="PANTHER" id="PTHR43775:SF37">
    <property type="entry name" value="SI:DKEY-61P9.11"/>
    <property type="match status" value="1"/>
</dbReference>
<keyword evidence="6" id="KW-1185">Reference proteome</keyword>
<evidence type="ECO:0000256" key="1">
    <source>
        <dbReference type="ARBA" id="ARBA00022450"/>
    </source>
</evidence>
<protein>
    <recommendedName>
        <fullName evidence="4">Malonyl-CoA:ACP transacylase (MAT) domain-containing protein</fullName>
    </recommendedName>
</protein>
<dbReference type="Pfam" id="PF00698">
    <property type="entry name" value="Acyl_transf_1"/>
    <property type="match status" value="1"/>
</dbReference>
<dbReference type="SUPFAM" id="SSF52151">
    <property type="entry name" value="FabD/lysophospholipase-like"/>
    <property type="match status" value="1"/>
</dbReference>
<sequence>MRSGSPQVDRWRRTAGVTLMGGDVRHLPEFPPTPTTPRSRTCAARRSSSPAERRLAPRPSRPPPRRQIPSPVRARTPFCSTVTGDPLADTTVPGADHWYRNLRRTARFEQATRALRADGHGTCVEASPHPILAPAIANTPREEDPAVIATLRRHDGGRRRFLTAVAKAHAHGVPVEWGASFDGHVPDLADHPT</sequence>
<feature type="compositionally biased region" description="Low complexity" evidence="3">
    <location>
        <begin position="36"/>
        <end position="50"/>
    </location>
</feature>
<keyword evidence="2" id="KW-0597">Phosphoprotein</keyword>
<comment type="caution">
    <text evidence="5">The sequence shown here is derived from an EMBL/GenBank/DDBJ whole genome shotgun (WGS) entry which is preliminary data.</text>
</comment>
<evidence type="ECO:0000313" key="5">
    <source>
        <dbReference type="EMBL" id="MDQ2589083.1"/>
    </source>
</evidence>
<name>A0ABU0XBG7_9PSEU</name>
<proteinExistence type="predicted"/>
<feature type="region of interest" description="Disordered" evidence="3">
    <location>
        <begin position="1"/>
        <end position="85"/>
    </location>
</feature>
<reference evidence="5 6" key="1">
    <citation type="submission" date="2017-06" db="EMBL/GenBank/DDBJ databases">
        <title>Cultured bacterium strain Saccharothrix yanglingensis Hhs.015.</title>
        <authorList>
            <person name="Xia Y."/>
        </authorList>
    </citation>
    <scope>NUCLEOTIDE SEQUENCE [LARGE SCALE GENOMIC DNA]</scope>
    <source>
        <strain evidence="5 6">Hhs.015</strain>
    </source>
</reference>
<organism evidence="5 6">
    <name type="scientific">Saccharothrix yanglingensis</name>
    <dbReference type="NCBI Taxonomy" id="659496"/>
    <lineage>
        <taxon>Bacteria</taxon>
        <taxon>Bacillati</taxon>
        <taxon>Actinomycetota</taxon>
        <taxon>Actinomycetes</taxon>
        <taxon>Pseudonocardiales</taxon>
        <taxon>Pseudonocardiaceae</taxon>
        <taxon>Saccharothrix</taxon>
    </lineage>
</organism>
<dbReference type="InterPro" id="IPR014043">
    <property type="entry name" value="Acyl_transferase_dom"/>
</dbReference>
<evidence type="ECO:0000256" key="3">
    <source>
        <dbReference type="SAM" id="MobiDB-lite"/>
    </source>
</evidence>